<keyword evidence="3 11" id="KW-0813">Transport</keyword>
<comment type="caution">
    <text evidence="16">The sequence shown here is derived from an EMBL/GenBank/DDBJ whole genome shotgun (WGS) entry which is preliminary data.</text>
</comment>
<feature type="compositionally biased region" description="Polar residues" evidence="13">
    <location>
        <begin position="841"/>
        <end position="854"/>
    </location>
</feature>
<evidence type="ECO:0000256" key="8">
    <source>
        <dbReference type="ARBA" id="ARBA00023136"/>
    </source>
</evidence>
<dbReference type="GO" id="GO:0015344">
    <property type="term" value="F:siderophore uptake transmembrane transporter activity"/>
    <property type="evidence" value="ECO:0007669"/>
    <property type="project" value="TreeGrafter"/>
</dbReference>
<dbReference type="GO" id="GO:0044718">
    <property type="term" value="P:siderophore transmembrane transport"/>
    <property type="evidence" value="ECO:0007669"/>
    <property type="project" value="TreeGrafter"/>
</dbReference>
<evidence type="ECO:0000313" key="17">
    <source>
        <dbReference type="Proteomes" id="UP000267049"/>
    </source>
</evidence>
<dbReference type="Gene3D" id="2.170.130.10">
    <property type="entry name" value="TonB-dependent receptor, plug domain"/>
    <property type="match status" value="1"/>
</dbReference>
<evidence type="ECO:0000256" key="11">
    <source>
        <dbReference type="PROSITE-ProRule" id="PRU01360"/>
    </source>
</evidence>
<dbReference type="PANTHER" id="PTHR30069">
    <property type="entry name" value="TONB-DEPENDENT OUTER MEMBRANE RECEPTOR"/>
    <property type="match status" value="1"/>
</dbReference>
<evidence type="ECO:0000313" key="16">
    <source>
        <dbReference type="EMBL" id="RNF83272.1"/>
    </source>
</evidence>
<evidence type="ECO:0000259" key="15">
    <source>
        <dbReference type="Pfam" id="PF07715"/>
    </source>
</evidence>
<protein>
    <submittedName>
        <fullName evidence="16">TonB-dependent receptor</fullName>
    </submittedName>
</protein>
<keyword evidence="9 16" id="KW-0675">Receptor</keyword>
<evidence type="ECO:0000256" key="2">
    <source>
        <dbReference type="ARBA" id="ARBA00008143"/>
    </source>
</evidence>
<evidence type="ECO:0000256" key="7">
    <source>
        <dbReference type="ARBA" id="ARBA00023077"/>
    </source>
</evidence>
<keyword evidence="8 11" id="KW-0472">Membrane</keyword>
<proteinExistence type="inferred from homology"/>
<evidence type="ECO:0000256" key="5">
    <source>
        <dbReference type="ARBA" id="ARBA00022692"/>
    </source>
</evidence>
<dbReference type="InterPro" id="IPR037066">
    <property type="entry name" value="Plug_dom_sf"/>
</dbReference>
<organism evidence="16 17">
    <name type="scientific">Montanilutibacter psychrotolerans</name>
    <dbReference type="NCBI Taxonomy" id="1327343"/>
    <lineage>
        <taxon>Bacteria</taxon>
        <taxon>Pseudomonadati</taxon>
        <taxon>Pseudomonadota</taxon>
        <taxon>Gammaproteobacteria</taxon>
        <taxon>Lysobacterales</taxon>
        <taxon>Lysobacteraceae</taxon>
        <taxon>Montanilutibacter</taxon>
    </lineage>
</organism>
<dbReference type="GO" id="GO:0009279">
    <property type="term" value="C:cell outer membrane"/>
    <property type="evidence" value="ECO:0007669"/>
    <property type="project" value="UniProtKB-SubCell"/>
</dbReference>
<keyword evidence="7 12" id="KW-0798">TonB box</keyword>
<evidence type="ECO:0000256" key="6">
    <source>
        <dbReference type="ARBA" id="ARBA00022729"/>
    </source>
</evidence>
<dbReference type="Pfam" id="PF00593">
    <property type="entry name" value="TonB_dep_Rec_b-barrel"/>
    <property type="match status" value="1"/>
</dbReference>
<reference evidence="16 17" key="1">
    <citation type="submission" date="2018-11" db="EMBL/GenBank/DDBJ databases">
        <title>Lysobacter cryohumiis sp. nov., isolated from soil in the Tianshan Mountains, Xinjiang, China.</title>
        <authorList>
            <person name="Luo Y."/>
            <person name="Sheng H."/>
        </authorList>
    </citation>
    <scope>NUCLEOTIDE SEQUENCE [LARGE SCALE GENOMIC DNA]</scope>
    <source>
        <strain evidence="16 17">ZS60</strain>
    </source>
</reference>
<dbReference type="CDD" id="cd01347">
    <property type="entry name" value="ligand_gated_channel"/>
    <property type="match status" value="1"/>
</dbReference>
<dbReference type="InterPro" id="IPR000531">
    <property type="entry name" value="Beta-barrel_TonB"/>
</dbReference>
<name>A0A3M8SX55_9GAMM</name>
<evidence type="ECO:0000256" key="13">
    <source>
        <dbReference type="SAM" id="MobiDB-lite"/>
    </source>
</evidence>
<evidence type="ECO:0000256" key="12">
    <source>
        <dbReference type="RuleBase" id="RU003357"/>
    </source>
</evidence>
<keyword evidence="10 11" id="KW-0998">Cell outer membrane</keyword>
<dbReference type="Pfam" id="PF07715">
    <property type="entry name" value="Plug"/>
    <property type="match status" value="1"/>
</dbReference>
<feature type="region of interest" description="Disordered" evidence="13">
    <location>
        <begin position="835"/>
        <end position="854"/>
    </location>
</feature>
<evidence type="ECO:0000256" key="10">
    <source>
        <dbReference type="ARBA" id="ARBA00023237"/>
    </source>
</evidence>
<dbReference type="SUPFAM" id="SSF56935">
    <property type="entry name" value="Porins"/>
    <property type="match status" value="1"/>
</dbReference>
<sequence length="860" mass="93784">MPLIALARASTSWTAIASSHMSTARLPNCSESALTNGPAIASLRASWSSRTGLVAPCEPASNPARGNTGCEAAAPEAQTQTSRTAVGIRQCNDVIRLGWQGETRLPDWTNACPPRSRATARSRRPVLATRPAGPAGTGIASTDRAIRRWHGEELVERWRFARQSTGRIGSTIPTGLMGCHMQRKASRARSVRQAAGRTFGTPCVALLAFSMAVCLHPANATEASGDLVDLSLEQLSQIQVTSVSKRHEMLLDAAASVFVITNEDIRMSGATSIPEALRLAPGVEVARDGSNSWSISIRGFNNDISNKLLVLIDGRSVYSPLFAGVFWDVQDLMLEDVDRIEVVAGPGGTLWGANAVNGVINIITRSAGDTQGGLAQASGGDEGESLALRYGAQLANGASLRGYLKSTHRDASTNAAGTRGFDDWRMTQGGFRYDWDASPSDQFTLQGDAYRGKAGGLFRGAFTLGTLPGPSFRDDSDLAGTNLLGRWTRQLDEDSDLSVQAYYDHTRRDIPSTFNESRDTFDAEFQHHFRHGRHDVLWGLGLRWTSDDVDSTLFATFDPAQRTDRTYSAFVQDRIDLWNERLFLTLGSKFERNDYTGFESQPNARLTWLASERQTLWAAASRAVRIPSRLDADLRLTSPVSIPGLPFPIYVNINANHDFDSEELLAYEAGYRAQVRDNLSFDVSVFYNDYDRLQTTEPEQPVVVVNPPVIYIVLPNSLANGMKGHSYGGTLAAKWSPISNWRLQFQYSYFELHLRNLPGSLDTSALRAEGNSPRNQASLFSFLSLPGDVSVFGGVRYVDALPNRGVDSYTAFDLGLSWTPHPNLSLSVAGKNLAGSRHQESAATGNPTGRSVQGNVTFRF</sequence>
<gene>
    <name evidence="16" type="ORF">EER27_12325</name>
</gene>
<keyword evidence="4 11" id="KW-1134">Transmembrane beta strand</keyword>
<comment type="subcellular location">
    <subcellularLocation>
        <location evidence="1 11">Cell outer membrane</location>
        <topology evidence="1 11">Multi-pass membrane protein</topology>
    </subcellularLocation>
</comment>
<evidence type="ECO:0000256" key="1">
    <source>
        <dbReference type="ARBA" id="ARBA00004571"/>
    </source>
</evidence>
<evidence type="ECO:0000256" key="9">
    <source>
        <dbReference type="ARBA" id="ARBA00023170"/>
    </source>
</evidence>
<feature type="domain" description="TonB-dependent receptor-like beta-barrel" evidence="14">
    <location>
        <begin position="387"/>
        <end position="833"/>
    </location>
</feature>
<dbReference type="InterPro" id="IPR039426">
    <property type="entry name" value="TonB-dep_rcpt-like"/>
</dbReference>
<evidence type="ECO:0000259" key="14">
    <source>
        <dbReference type="Pfam" id="PF00593"/>
    </source>
</evidence>
<evidence type="ECO:0000256" key="3">
    <source>
        <dbReference type="ARBA" id="ARBA00022448"/>
    </source>
</evidence>
<keyword evidence="5 11" id="KW-0812">Transmembrane</keyword>
<keyword evidence="6" id="KW-0732">Signal</keyword>
<evidence type="ECO:0000256" key="4">
    <source>
        <dbReference type="ARBA" id="ARBA00022452"/>
    </source>
</evidence>
<dbReference type="AlphaFoldDB" id="A0A3M8SX55"/>
<dbReference type="Gene3D" id="2.40.170.20">
    <property type="entry name" value="TonB-dependent receptor, beta-barrel domain"/>
    <property type="match status" value="1"/>
</dbReference>
<feature type="region of interest" description="Disordered" evidence="13">
    <location>
        <begin position="108"/>
        <end position="139"/>
    </location>
</feature>
<dbReference type="EMBL" id="RIBS01000005">
    <property type="protein sequence ID" value="RNF83272.1"/>
    <property type="molecule type" value="Genomic_DNA"/>
</dbReference>
<dbReference type="PANTHER" id="PTHR30069:SF29">
    <property type="entry name" value="HEMOGLOBIN AND HEMOGLOBIN-HAPTOGLOBIN-BINDING PROTEIN 1-RELATED"/>
    <property type="match status" value="1"/>
</dbReference>
<dbReference type="Proteomes" id="UP000267049">
    <property type="component" value="Unassembled WGS sequence"/>
</dbReference>
<keyword evidence="17" id="KW-1185">Reference proteome</keyword>
<dbReference type="PROSITE" id="PS52016">
    <property type="entry name" value="TONB_DEPENDENT_REC_3"/>
    <property type="match status" value="1"/>
</dbReference>
<feature type="domain" description="TonB-dependent receptor plug" evidence="15">
    <location>
        <begin position="252"/>
        <end position="359"/>
    </location>
</feature>
<dbReference type="InterPro" id="IPR012910">
    <property type="entry name" value="Plug_dom"/>
</dbReference>
<dbReference type="InterPro" id="IPR036942">
    <property type="entry name" value="Beta-barrel_TonB_sf"/>
</dbReference>
<accession>A0A3M8SX55</accession>
<comment type="similarity">
    <text evidence="2">Belongs to the TonB-dependent receptor family. Hemoglobin/haptoglobin binding protein subfamily.</text>
</comment>